<feature type="binding site" evidence="14">
    <location>
        <position position="532"/>
    </location>
    <ligand>
        <name>Ca(2+)</name>
        <dbReference type="ChEBI" id="CHEBI:29108"/>
        <label>1</label>
    </ligand>
</feature>
<evidence type="ECO:0000256" key="18">
    <source>
        <dbReference type="SAM" id="SignalP"/>
    </source>
</evidence>
<dbReference type="Pfam" id="PF01562">
    <property type="entry name" value="Pep_M12B_propep"/>
    <property type="match status" value="1"/>
</dbReference>
<feature type="domain" description="Peptidase M12B" evidence="19">
    <location>
        <begin position="439"/>
        <end position="642"/>
    </location>
</feature>
<feature type="binding site" evidence="14">
    <location>
        <position position="640"/>
    </location>
    <ligand>
        <name>Ca(2+)</name>
        <dbReference type="ChEBI" id="CHEBI:29108"/>
        <label>1</label>
    </ligand>
</feature>
<evidence type="ECO:0000256" key="4">
    <source>
        <dbReference type="ARBA" id="ARBA00022670"/>
    </source>
</evidence>
<feature type="binding site" evidence="14">
    <location>
        <position position="442"/>
    </location>
    <ligand>
        <name>Ca(2+)</name>
        <dbReference type="ChEBI" id="CHEBI:29108"/>
        <label>1</label>
    </ligand>
</feature>
<name>A0AAV2PTE9_MEGNR</name>
<feature type="binding site" evidence="14">
    <location>
        <position position="637"/>
    </location>
    <ligand>
        <name>Ca(2+)</name>
        <dbReference type="ChEBI" id="CHEBI:29108"/>
        <label>1</label>
    </ligand>
</feature>
<dbReference type="Pfam" id="PF19030">
    <property type="entry name" value="TSP1_ADAMTS"/>
    <property type="match status" value="3"/>
</dbReference>
<dbReference type="SUPFAM" id="SSF55486">
    <property type="entry name" value="Metalloproteases ('zincins'), catalytic domain"/>
    <property type="match status" value="1"/>
</dbReference>
<proteinExistence type="predicted"/>
<evidence type="ECO:0000256" key="13">
    <source>
        <dbReference type="PIRSR" id="PIRSR613273-1"/>
    </source>
</evidence>
<accession>A0AAV2PTE9</accession>
<evidence type="ECO:0000256" key="14">
    <source>
        <dbReference type="PIRSR" id="PIRSR613273-2"/>
    </source>
</evidence>
<dbReference type="Gene3D" id="3.40.390.10">
    <property type="entry name" value="Collagenase (Catalytic Domain)"/>
    <property type="match status" value="1"/>
</dbReference>
<evidence type="ECO:0000256" key="12">
    <source>
        <dbReference type="ARBA" id="ARBA00023180"/>
    </source>
</evidence>
<keyword evidence="3" id="KW-0272">Extracellular matrix</keyword>
<dbReference type="AlphaFoldDB" id="A0AAV2PTE9"/>
<dbReference type="GO" id="GO:0046872">
    <property type="term" value="F:metal ion binding"/>
    <property type="evidence" value="ECO:0007669"/>
    <property type="project" value="UniProtKB-KW"/>
</dbReference>
<dbReference type="InterPro" id="IPR041645">
    <property type="entry name" value="ADAMTS_CR_2"/>
</dbReference>
<feature type="disulfide bond" evidence="15">
    <location>
        <begin position="663"/>
        <end position="687"/>
    </location>
</feature>
<feature type="signal peptide" evidence="18">
    <location>
        <begin position="1"/>
        <end position="16"/>
    </location>
</feature>
<keyword evidence="10" id="KW-0482">Metalloprotease</keyword>
<dbReference type="GO" id="GO:0004222">
    <property type="term" value="F:metalloendopeptidase activity"/>
    <property type="evidence" value="ECO:0007669"/>
    <property type="project" value="InterPro"/>
</dbReference>
<dbReference type="PROSITE" id="PS50092">
    <property type="entry name" value="TSP1"/>
    <property type="match status" value="4"/>
</dbReference>
<dbReference type="InterPro" id="IPR013273">
    <property type="entry name" value="ADAMTS/ADAMTS-like"/>
</dbReference>
<dbReference type="Pfam" id="PF00090">
    <property type="entry name" value="TSP_1"/>
    <property type="match status" value="1"/>
</dbReference>
<evidence type="ECO:0000256" key="1">
    <source>
        <dbReference type="ARBA" id="ARBA00004498"/>
    </source>
</evidence>
<feature type="disulfide bond" evidence="15">
    <location>
        <begin position="754"/>
        <end position="792"/>
    </location>
</feature>
<feature type="compositionally biased region" description="Basic and acidic residues" evidence="17">
    <location>
        <begin position="344"/>
        <end position="376"/>
    </location>
</feature>
<dbReference type="PRINTS" id="PR01857">
    <property type="entry name" value="ADAMTSFAMILY"/>
</dbReference>
<feature type="active site" evidence="13 16">
    <location>
        <position position="578"/>
    </location>
</feature>
<evidence type="ECO:0000313" key="21">
    <source>
        <dbReference type="EMBL" id="CAL4063966.1"/>
    </source>
</evidence>
<dbReference type="GO" id="GO:0031012">
    <property type="term" value="C:extracellular matrix"/>
    <property type="evidence" value="ECO:0007669"/>
    <property type="project" value="TreeGrafter"/>
</dbReference>
<evidence type="ECO:0000313" key="22">
    <source>
        <dbReference type="Proteomes" id="UP001497623"/>
    </source>
</evidence>
<comment type="subcellular location">
    <subcellularLocation>
        <location evidence="1">Secreted</location>
        <location evidence="1">Extracellular space</location>
        <location evidence="1">Extracellular matrix</location>
    </subcellularLocation>
</comment>
<feature type="region of interest" description="Disordered" evidence="17">
    <location>
        <begin position="248"/>
        <end position="396"/>
    </location>
</feature>
<dbReference type="Pfam" id="PF19236">
    <property type="entry name" value="ADAMTS_CR_3"/>
    <property type="match status" value="1"/>
</dbReference>
<dbReference type="Pfam" id="PF05986">
    <property type="entry name" value="ADAMTS_spacer1"/>
    <property type="match status" value="1"/>
</dbReference>
<evidence type="ECO:0000256" key="17">
    <source>
        <dbReference type="SAM" id="MobiDB-lite"/>
    </source>
</evidence>
<dbReference type="InterPro" id="IPR000884">
    <property type="entry name" value="TSP1_rpt"/>
</dbReference>
<feature type="disulfide bond" evidence="15">
    <location>
        <begin position="750"/>
        <end position="787"/>
    </location>
</feature>
<evidence type="ECO:0000256" key="11">
    <source>
        <dbReference type="ARBA" id="ARBA00023157"/>
    </source>
</evidence>
<dbReference type="EMBL" id="CAXKWB010001301">
    <property type="protein sequence ID" value="CAL4063966.1"/>
    <property type="molecule type" value="Genomic_DNA"/>
</dbReference>
<dbReference type="PANTHER" id="PTHR13723:SF304">
    <property type="entry name" value="A DISINTEGRIN AND METALLOPROTEINASE WITH THROMBOSPONDIN MOTIFS 2-LIKE PROTEIN"/>
    <property type="match status" value="1"/>
</dbReference>
<keyword evidence="4" id="KW-0645">Protease</keyword>
<comment type="cofactor">
    <cofactor evidence="14">
        <name>Zn(2+)</name>
        <dbReference type="ChEBI" id="CHEBI:29105"/>
    </cofactor>
    <text evidence="14">Binds 1 zinc ion per subunit.</text>
</comment>
<evidence type="ECO:0000256" key="16">
    <source>
        <dbReference type="PROSITE-ProRule" id="PRU00276"/>
    </source>
</evidence>
<keyword evidence="14" id="KW-0106">Calcium</keyword>
<keyword evidence="6 18" id="KW-0732">Signal</keyword>
<dbReference type="GO" id="GO:0006508">
    <property type="term" value="P:proteolysis"/>
    <property type="evidence" value="ECO:0007669"/>
    <property type="project" value="UniProtKB-KW"/>
</dbReference>
<dbReference type="Gene3D" id="2.20.100.10">
    <property type="entry name" value="Thrombospondin type-1 (TSP1) repeat"/>
    <property type="match status" value="4"/>
</dbReference>
<dbReference type="PROSITE" id="PS50900">
    <property type="entry name" value="PLAC"/>
    <property type="match status" value="1"/>
</dbReference>
<evidence type="ECO:0000259" key="19">
    <source>
        <dbReference type="PROSITE" id="PS50215"/>
    </source>
</evidence>
<dbReference type="PANTHER" id="PTHR13723">
    <property type="entry name" value="ADAMTS A DISINTEGRIN AND METALLOPROTEASE WITH THROMBOSPONDIN MOTIFS PROTEASE"/>
    <property type="match status" value="1"/>
</dbReference>
<evidence type="ECO:0000256" key="3">
    <source>
        <dbReference type="ARBA" id="ARBA00022530"/>
    </source>
</evidence>
<keyword evidence="11 15" id="KW-1015">Disulfide bond</keyword>
<feature type="disulfide bond" evidence="15">
    <location>
        <begin position="709"/>
        <end position="720"/>
    </location>
</feature>
<dbReference type="InterPro" id="IPR001590">
    <property type="entry name" value="Peptidase_M12B"/>
</dbReference>
<dbReference type="GO" id="GO:0030198">
    <property type="term" value="P:extracellular matrix organization"/>
    <property type="evidence" value="ECO:0007669"/>
    <property type="project" value="InterPro"/>
</dbReference>
<dbReference type="SUPFAM" id="SSF82895">
    <property type="entry name" value="TSP-1 type 1 repeat"/>
    <property type="match status" value="3"/>
</dbReference>
<dbReference type="InterPro" id="IPR036383">
    <property type="entry name" value="TSP1_rpt_sf"/>
</dbReference>
<feature type="domain" description="PLAC" evidence="20">
    <location>
        <begin position="1201"/>
        <end position="1239"/>
    </location>
</feature>
<dbReference type="SMART" id="SM00209">
    <property type="entry name" value="TSP1"/>
    <property type="match status" value="4"/>
</dbReference>
<evidence type="ECO:0000256" key="15">
    <source>
        <dbReference type="PIRSR" id="PIRSR613273-3"/>
    </source>
</evidence>
<reference evidence="21 22" key="1">
    <citation type="submission" date="2024-05" db="EMBL/GenBank/DDBJ databases">
        <authorList>
            <person name="Wallberg A."/>
        </authorList>
    </citation>
    <scope>NUCLEOTIDE SEQUENCE [LARGE SCALE GENOMIC DNA]</scope>
</reference>
<dbReference type="InterPro" id="IPR010909">
    <property type="entry name" value="PLAC"/>
</dbReference>
<feature type="binding site" evidence="14">
    <location>
        <position position="640"/>
    </location>
    <ligand>
        <name>Ca(2+)</name>
        <dbReference type="ChEBI" id="CHEBI:29108"/>
        <label>2</label>
    </ligand>
</feature>
<evidence type="ECO:0000256" key="2">
    <source>
        <dbReference type="ARBA" id="ARBA00022525"/>
    </source>
</evidence>
<dbReference type="Pfam" id="PF17771">
    <property type="entry name" value="ADAMTS_CR_2"/>
    <property type="match status" value="1"/>
</dbReference>
<keyword evidence="5 14" id="KW-0479">Metal-binding</keyword>
<feature type="disulfide bond" evidence="15">
    <location>
        <begin position="682"/>
        <end position="715"/>
    </location>
</feature>
<feature type="non-terminal residue" evidence="21">
    <location>
        <position position="1240"/>
    </location>
</feature>
<feature type="binding site" evidence="14 16">
    <location>
        <position position="581"/>
    </location>
    <ligand>
        <name>Zn(2+)</name>
        <dbReference type="ChEBI" id="CHEBI:29105"/>
        <note>catalytic</note>
    </ligand>
</feature>
<evidence type="ECO:0000256" key="8">
    <source>
        <dbReference type="ARBA" id="ARBA00022801"/>
    </source>
</evidence>
<dbReference type="Pfam" id="PF01421">
    <property type="entry name" value="Reprolysin"/>
    <property type="match status" value="1"/>
</dbReference>
<feature type="disulfide bond" evidence="15">
    <location>
        <begin position="555"/>
        <end position="637"/>
    </location>
</feature>
<gene>
    <name evidence="21" type="ORF">MNOR_LOCUS3721</name>
</gene>
<protein>
    <recommendedName>
        <fullName evidence="23">A disintegrin and metalloproteinase with thrombospondin motifs 2-like</fullName>
    </recommendedName>
</protein>
<dbReference type="InterPro" id="IPR024079">
    <property type="entry name" value="MetalloPept_cat_dom_sf"/>
</dbReference>
<dbReference type="InterPro" id="IPR050439">
    <property type="entry name" value="ADAMTS_ADAMTS-like"/>
</dbReference>
<dbReference type="Proteomes" id="UP001497623">
    <property type="component" value="Unassembled WGS sequence"/>
</dbReference>
<evidence type="ECO:0000256" key="9">
    <source>
        <dbReference type="ARBA" id="ARBA00022833"/>
    </source>
</evidence>
<keyword evidence="12" id="KW-0325">Glycoprotein</keyword>
<dbReference type="Gene3D" id="2.60.120.830">
    <property type="match status" value="1"/>
</dbReference>
<sequence length="1240" mass="140585">MGITWILPLLLATCIAQTFCWVTTIPGSTRVVYPVRTNHRGRVISNDVSSNIDILEYDFRHKRNSPKFAKAARSGKVPKEKLYVIINNDREEMFLKLRANTKLVTPFTVIEWVDEDGQTRLQQANQEQCFYTGTLKANLNSLVAVSNCDGLRGYIQTNNESYFIEPLKNQTTGHNGAQPRAHVIYKVKSIVDQLNLSINDDQEFESSVDVQDKEEIIIKNKNPRSVKNTEIKRRVGVKGTERIGLRSKRWTNSRYKSGRISEPENVKNDLENKNNEDTRDRKRKSGRKRKKKGKGCKKWRKNKEKEALAGHLGDNSDNEINPICEERERKRKEKKAKKEKRRREKENRRIEKERKRKEIKEQRRRQKEEQALKMEDAPASETSQLPNLVDPMEGEDWGGYSPDSYWEFDSAQAAQAAANTATPAEVSLGKPVEEPDPQKWMELVVAVDYTVIDFHGQDDVEKYIFTLFNIVSAIYEDPSLEAKLQVVMLRIIFYKDKKQSQVRKGLAKKSLESVNRWAERLHKVSPLNLRHDLAVWLTRVDLGGPSGYAPVAGVCEPARSCTLNRDEGLTSAFIIAHEMGHVLGLSHDGDTMAANDCELEGIRGSVMAPLVAATFSRFHWSSCSKKEYHDKASRWKCLQDPPAWNATKVSSKIQYQYSLDDQCRMEFGEGFALCGAFSTDPCTHLWCSNKTTPTLCKTKKGPPLEGTTCGNGKWCRNGFCESMHRGTDDSPVRHNPQHGDWGPWSSWGPCSRTCGTGVSFRIRKCDDPPPLWGGRQCSGKREEWRICGTAECPEPHRDFKAQQCKNLRNRVKLDRRRAKLNWLSYEPKNKKKKCLLSCYSHATNEIFIGKEFVTDGTPCTYDNQNDICVQGKCVPLGCDKVMGSKAREDNCGVCGGDGVTCDTHTYHYERVPPREYSIVELIPRGARQITVRELTTSRNFLALKDNSSGIVLNGGRRQEPSKSFIAEGTKFKYTGSQTGQNEILAAKGPLLDPITIMVWGASTGESMRIETSYLLKMKEVYYQWEVGPFTACSVTCGGGFQHETLICRDRRTDLEVFHDRCLHIPRPAVQSQTCNTFGCEVRWLMGEWEHCSATCGQDGLQERVVSCVTMPEAESGNWTSGIVEPGRCGDHPMPDTTQPCNREPCMGYWEPIGWSECSSSCGNGRQERLWDCQGSGQENEVVYDCGAKPRELRECKGTQCPEPPCQRDSSEFCQLPILHTYCHIPKYRLMCCHTCANVLL</sequence>
<dbReference type="FunFam" id="2.20.100.10:FF:000001">
    <property type="entry name" value="semaphorin-5A isoform X1"/>
    <property type="match status" value="1"/>
</dbReference>
<dbReference type="PROSITE" id="PS50215">
    <property type="entry name" value="ADAM_MEPRO"/>
    <property type="match status" value="1"/>
</dbReference>
<feature type="compositionally biased region" description="Basic residues" evidence="17">
    <location>
        <begin position="281"/>
        <end position="302"/>
    </location>
</feature>
<dbReference type="CDD" id="cd04273">
    <property type="entry name" value="ZnMc_ADAMTS_like"/>
    <property type="match status" value="1"/>
</dbReference>
<dbReference type="InterPro" id="IPR002870">
    <property type="entry name" value="Peptidase_M12B_N"/>
</dbReference>
<feature type="binding site" evidence="14 16">
    <location>
        <position position="587"/>
    </location>
    <ligand>
        <name>Zn(2+)</name>
        <dbReference type="ChEBI" id="CHEBI:29105"/>
        <note>catalytic</note>
    </ligand>
</feature>
<keyword evidence="9 14" id="KW-0862">Zinc</keyword>
<evidence type="ECO:0000256" key="10">
    <source>
        <dbReference type="ARBA" id="ARBA00023049"/>
    </source>
</evidence>
<keyword evidence="22" id="KW-1185">Reference proteome</keyword>
<dbReference type="FunFam" id="2.20.100.10:FF:000005">
    <property type="entry name" value="ADAM metallopeptidase with thrombospondin type 1 motif 9"/>
    <property type="match status" value="1"/>
</dbReference>
<evidence type="ECO:0000259" key="20">
    <source>
        <dbReference type="PROSITE" id="PS50900"/>
    </source>
</evidence>
<keyword evidence="2" id="KW-0964">Secreted</keyword>
<dbReference type="Gene3D" id="3.40.1620.60">
    <property type="match status" value="1"/>
</dbReference>
<evidence type="ECO:0000256" key="6">
    <source>
        <dbReference type="ARBA" id="ARBA00022729"/>
    </source>
</evidence>
<keyword evidence="7" id="KW-0677">Repeat</keyword>
<feature type="disulfide bond" evidence="15">
    <location>
        <begin position="674"/>
        <end position="696"/>
    </location>
</feature>
<dbReference type="InterPro" id="IPR045371">
    <property type="entry name" value="ADAMTS_CR_3"/>
</dbReference>
<feature type="compositionally biased region" description="Basic residues" evidence="17">
    <location>
        <begin position="329"/>
        <end position="343"/>
    </location>
</feature>
<dbReference type="InterPro" id="IPR010294">
    <property type="entry name" value="ADAMTS_spacer1"/>
</dbReference>
<comment type="caution">
    <text evidence="16">Lacks conserved residue(s) required for the propagation of feature annotation.</text>
</comment>
<organism evidence="21 22">
    <name type="scientific">Meganyctiphanes norvegica</name>
    <name type="common">Northern krill</name>
    <name type="synonym">Thysanopoda norvegica</name>
    <dbReference type="NCBI Taxonomy" id="48144"/>
    <lineage>
        <taxon>Eukaryota</taxon>
        <taxon>Metazoa</taxon>
        <taxon>Ecdysozoa</taxon>
        <taxon>Arthropoda</taxon>
        <taxon>Crustacea</taxon>
        <taxon>Multicrustacea</taxon>
        <taxon>Malacostraca</taxon>
        <taxon>Eumalacostraca</taxon>
        <taxon>Eucarida</taxon>
        <taxon>Euphausiacea</taxon>
        <taxon>Euphausiidae</taxon>
        <taxon>Meganyctiphanes</taxon>
    </lineage>
</organism>
<evidence type="ECO:0000256" key="7">
    <source>
        <dbReference type="ARBA" id="ARBA00022737"/>
    </source>
</evidence>
<feature type="compositionally biased region" description="Basic and acidic residues" evidence="17">
    <location>
        <begin position="259"/>
        <end position="280"/>
    </location>
</feature>
<feature type="chain" id="PRO_5043562028" description="A disintegrin and metalloproteinase with thrombospondin motifs 2-like" evidence="18">
    <location>
        <begin position="17"/>
        <end position="1240"/>
    </location>
</feature>
<feature type="binding site" evidence="14 16">
    <location>
        <position position="577"/>
    </location>
    <ligand>
        <name>Zn(2+)</name>
        <dbReference type="ChEBI" id="CHEBI:29105"/>
        <note>catalytic</note>
    </ligand>
</feature>
<feature type="disulfide bond" evidence="15">
    <location>
        <begin position="765"/>
        <end position="777"/>
    </location>
</feature>
<keyword evidence="8" id="KW-0378">Hydrolase</keyword>
<feature type="binding site" evidence="14">
    <location>
        <position position="442"/>
    </location>
    <ligand>
        <name>Ca(2+)</name>
        <dbReference type="ChEBI" id="CHEBI:29108"/>
        <label>2</label>
    </ligand>
</feature>
<comment type="caution">
    <text evidence="21">The sequence shown here is derived from an EMBL/GenBank/DDBJ whole genome shotgun (WGS) entry which is preliminary data.</text>
</comment>
<evidence type="ECO:0008006" key="23">
    <source>
        <dbReference type="Google" id="ProtNLM"/>
    </source>
</evidence>
<evidence type="ECO:0000256" key="5">
    <source>
        <dbReference type="ARBA" id="ARBA00022723"/>
    </source>
</evidence>